<keyword evidence="1" id="KW-1133">Transmembrane helix</keyword>
<dbReference type="RefSeq" id="WP_380543110.1">
    <property type="nucleotide sequence ID" value="NZ_JBHFAB010000031.1"/>
</dbReference>
<evidence type="ECO:0000313" key="3">
    <source>
        <dbReference type="Proteomes" id="UP001592531"/>
    </source>
</evidence>
<keyword evidence="1" id="KW-0472">Membrane</keyword>
<dbReference type="InterPro" id="IPR009339">
    <property type="entry name" value="DUF998"/>
</dbReference>
<evidence type="ECO:0000313" key="2">
    <source>
        <dbReference type="EMBL" id="MFC1420917.1"/>
    </source>
</evidence>
<evidence type="ECO:0000256" key="1">
    <source>
        <dbReference type="SAM" id="Phobius"/>
    </source>
</evidence>
<dbReference type="EMBL" id="JBHFAB010000031">
    <property type="protein sequence ID" value="MFC1420917.1"/>
    <property type="molecule type" value="Genomic_DNA"/>
</dbReference>
<dbReference type="Pfam" id="PF06197">
    <property type="entry name" value="DUF998"/>
    <property type="match status" value="1"/>
</dbReference>
<keyword evidence="3" id="KW-1185">Reference proteome</keyword>
<proteinExistence type="predicted"/>
<comment type="caution">
    <text evidence="2">The sequence shown here is derived from an EMBL/GenBank/DDBJ whole genome shotgun (WGS) entry which is preliminary data.</text>
</comment>
<protein>
    <submittedName>
        <fullName evidence="2">DUF998 domain-containing protein</fullName>
    </submittedName>
</protein>
<sequence>MSEPSPRMRRWSWAVLVAHVAFTLSWLLAAAWQGPRYSVFSQTISDMYADGAPGAWFLIVVFTLSGVTAVLFARAALWPALRQAGAPAKAAAILLALSIFGLGDLLSPFEREGCRIAAPGCTSDLQTATAGGAMDAVLSTLGVAALIAAGFCLASAMKRLPQWSAYTRTTIRATVAMIALFVLDGATRSAGLSGLFERLIALGGAAAFIALARLVLHSAPRRSLP</sequence>
<feature type="transmembrane region" description="Helical" evidence="1">
    <location>
        <begin position="55"/>
        <end position="77"/>
    </location>
</feature>
<gene>
    <name evidence="2" type="ORF">ACEZDE_30365</name>
</gene>
<reference evidence="2 3" key="1">
    <citation type="submission" date="2024-09" db="EMBL/GenBank/DDBJ databases">
        <authorList>
            <person name="Lee S.D."/>
        </authorList>
    </citation>
    <scope>NUCLEOTIDE SEQUENCE [LARGE SCALE GENOMIC DNA]</scope>
    <source>
        <strain evidence="2 3">N8-3</strain>
    </source>
</reference>
<feature type="transmembrane region" description="Helical" evidence="1">
    <location>
        <begin position="169"/>
        <end position="187"/>
    </location>
</feature>
<name>A0ABV6W4I3_9ACTN</name>
<keyword evidence="1" id="KW-0812">Transmembrane</keyword>
<feature type="transmembrane region" description="Helical" evidence="1">
    <location>
        <begin position="199"/>
        <end position="216"/>
    </location>
</feature>
<feature type="transmembrane region" description="Helical" evidence="1">
    <location>
        <begin position="136"/>
        <end position="157"/>
    </location>
</feature>
<feature type="transmembrane region" description="Helical" evidence="1">
    <location>
        <begin position="84"/>
        <end position="103"/>
    </location>
</feature>
<organism evidence="2 3">
    <name type="scientific">Streptacidiphilus cavernicola</name>
    <dbReference type="NCBI Taxonomy" id="3342716"/>
    <lineage>
        <taxon>Bacteria</taxon>
        <taxon>Bacillati</taxon>
        <taxon>Actinomycetota</taxon>
        <taxon>Actinomycetes</taxon>
        <taxon>Kitasatosporales</taxon>
        <taxon>Streptomycetaceae</taxon>
        <taxon>Streptacidiphilus</taxon>
    </lineage>
</organism>
<accession>A0ABV6W4I3</accession>
<dbReference type="Proteomes" id="UP001592531">
    <property type="component" value="Unassembled WGS sequence"/>
</dbReference>